<dbReference type="Proteomes" id="UP000077315">
    <property type="component" value="Unassembled WGS sequence"/>
</dbReference>
<accession>A0A162URN8</accession>
<keyword evidence="3" id="KW-1185">Reference proteome</keyword>
<evidence type="ECO:0000313" key="3">
    <source>
        <dbReference type="Proteomes" id="UP000077315"/>
    </source>
</evidence>
<dbReference type="EMBL" id="KV440974">
    <property type="protein sequence ID" value="OAD77662.1"/>
    <property type="molecule type" value="Genomic_DNA"/>
</dbReference>
<dbReference type="InterPro" id="IPR001810">
    <property type="entry name" value="F-box_dom"/>
</dbReference>
<dbReference type="STRING" id="763407.A0A162URN8"/>
<evidence type="ECO:0000313" key="2">
    <source>
        <dbReference type="EMBL" id="OAD77662.1"/>
    </source>
</evidence>
<proteinExistence type="predicted"/>
<dbReference type="InParanoid" id="A0A162URN8"/>
<dbReference type="OrthoDB" id="2236924at2759"/>
<protein>
    <recommendedName>
        <fullName evidence="1">F-box domain-containing protein</fullName>
    </recommendedName>
</protein>
<organism evidence="2 3">
    <name type="scientific">Phycomyces blakesleeanus (strain ATCC 8743b / DSM 1359 / FGSC 10004 / NBRC 33097 / NRRL 1555)</name>
    <dbReference type="NCBI Taxonomy" id="763407"/>
    <lineage>
        <taxon>Eukaryota</taxon>
        <taxon>Fungi</taxon>
        <taxon>Fungi incertae sedis</taxon>
        <taxon>Mucoromycota</taxon>
        <taxon>Mucoromycotina</taxon>
        <taxon>Mucoromycetes</taxon>
        <taxon>Mucorales</taxon>
        <taxon>Phycomycetaceae</taxon>
        <taxon>Phycomyces</taxon>
    </lineage>
</organism>
<dbReference type="SUPFAM" id="SSF81383">
    <property type="entry name" value="F-box domain"/>
    <property type="match status" value="1"/>
</dbReference>
<dbReference type="InterPro" id="IPR036047">
    <property type="entry name" value="F-box-like_dom_sf"/>
</dbReference>
<dbReference type="RefSeq" id="XP_018295702.1">
    <property type="nucleotide sequence ID" value="XM_018430610.1"/>
</dbReference>
<dbReference type="VEuPathDB" id="FungiDB:PHYBLDRAFT_141532"/>
<evidence type="ECO:0000259" key="1">
    <source>
        <dbReference type="PROSITE" id="PS50181"/>
    </source>
</evidence>
<sequence>MSNSTKTISLVDLPFELVLKISSYLRFADVWYLGTCSKLYRQLAYQILFHDYNINLIKPFLINPLDNLIHAAVAFLSRHCYSSTTNNINQSILNSVSNRLAKEIYYRTPESPDFGSSLEFLLDKSFITLFSHIFCDQPLENLQKTGYLVPALKKRYLNLEDKAANEPAPTADDPGQINDESIQTANEPIPTVDEPAQVINEPIQTVNEPAQIVNEPAQTVNEPIQALDEQLQILEQQVRMLNEPLQINFQPIQIVVEQIKIKRESRFTTRSNVLIADLITKLCYKLTLLFSHPIRSIWHNVLLSHLERNFELVSKKYRQAHKERREYTKSDISSPNYHILLFFMFTCALFENNLIAPADVDSLLYYKLRTLFITKPTDLSFGGPAVFHVDPQAGAGIYDPKNLHFIFNLWLFETQYRMSILLDLSHAARHYYIRLGDNNLIGFPLLFSMFKETADSFKVN</sequence>
<gene>
    <name evidence="2" type="ORF">PHYBLDRAFT_141532</name>
</gene>
<feature type="domain" description="F-box" evidence="1">
    <location>
        <begin position="7"/>
        <end position="52"/>
    </location>
</feature>
<dbReference type="GeneID" id="28991516"/>
<dbReference type="PROSITE" id="PS50181">
    <property type="entry name" value="FBOX"/>
    <property type="match status" value="1"/>
</dbReference>
<name>A0A162URN8_PHYB8</name>
<reference evidence="3" key="1">
    <citation type="submission" date="2015-06" db="EMBL/GenBank/DDBJ databases">
        <title>Expansion of signal transduction pathways in fungi by whole-genome duplication.</title>
        <authorList>
            <consortium name="DOE Joint Genome Institute"/>
            <person name="Corrochano L.M."/>
            <person name="Kuo A."/>
            <person name="Marcet-Houben M."/>
            <person name="Polaino S."/>
            <person name="Salamov A."/>
            <person name="Villalobos J.M."/>
            <person name="Alvarez M.I."/>
            <person name="Avalos J."/>
            <person name="Benito E.P."/>
            <person name="Benoit I."/>
            <person name="Burger G."/>
            <person name="Camino L.P."/>
            <person name="Canovas D."/>
            <person name="Cerda-Olmedo E."/>
            <person name="Cheng J.-F."/>
            <person name="Dominguez A."/>
            <person name="Elias M."/>
            <person name="Eslava A.P."/>
            <person name="Glaser F."/>
            <person name="Grimwood J."/>
            <person name="Gutierrez G."/>
            <person name="Heitman J."/>
            <person name="Henrissat B."/>
            <person name="Iturriaga E.A."/>
            <person name="Lang B.F."/>
            <person name="Lavin J.L."/>
            <person name="Lee S."/>
            <person name="Li W."/>
            <person name="Lindquist E."/>
            <person name="Lopez-Garcia S."/>
            <person name="Luque E.M."/>
            <person name="Marcos A.T."/>
            <person name="Martin J."/>
            <person name="McCluskey K."/>
            <person name="Medina H.R."/>
            <person name="Miralles-Duran A."/>
            <person name="Miyazaki A."/>
            <person name="Munoz-Torres E."/>
            <person name="Oguiza J.A."/>
            <person name="Ohm R."/>
            <person name="Olmedo M."/>
            <person name="Orejas M."/>
            <person name="Ortiz-Castellanos L."/>
            <person name="Pisabarro A.G."/>
            <person name="Rodriguez-Romero J."/>
            <person name="Ruiz-Herrera J."/>
            <person name="Ruiz-Vazquez R."/>
            <person name="Sanz C."/>
            <person name="Schackwitz W."/>
            <person name="Schmutz J."/>
            <person name="Shahriari M."/>
            <person name="Shelest E."/>
            <person name="Silva-Franco F."/>
            <person name="Soanes D."/>
            <person name="Syed K."/>
            <person name="Tagua V.G."/>
            <person name="Talbot N.J."/>
            <person name="Thon M."/>
            <person name="De vries R.P."/>
            <person name="Wiebenga A."/>
            <person name="Yadav J.S."/>
            <person name="Braun E.L."/>
            <person name="Baker S."/>
            <person name="Garre V."/>
            <person name="Horwitz B."/>
            <person name="Torres-Martinez S."/>
            <person name="Idnurm A."/>
            <person name="Herrera-Estrella A."/>
            <person name="Gabaldon T."/>
            <person name="Grigoriev I.V."/>
        </authorList>
    </citation>
    <scope>NUCLEOTIDE SEQUENCE [LARGE SCALE GENOMIC DNA]</scope>
    <source>
        <strain evidence="3">NRRL 1555(-)</strain>
    </source>
</reference>
<dbReference type="AlphaFoldDB" id="A0A162URN8"/>